<dbReference type="RefSeq" id="WP_342071504.1">
    <property type="nucleotide sequence ID" value="NZ_CP151762.1"/>
</dbReference>
<dbReference type="SUPFAM" id="SSF51735">
    <property type="entry name" value="NAD(P)-binding Rossmann-fold domains"/>
    <property type="match status" value="1"/>
</dbReference>
<dbReference type="AlphaFoldDB" id="A0AAN0MBT1"/>
<sequence length="329" mass="36559">MKITVIGGSGFIGTYLCKLFAENRIGFEIIDLKKSRMFPDQTKIADIRNLKELRESITGDRIVHLAAVHRDDVKDKSLYYETNVDGTENVSQIATEKNISTIVFTSSVAVYGFAPPNTGEAGSIRPFNDYGKSKRAAEEVLLKWQSASSSTRALSIIRPTVVFGLGNRGNVYNLFNQIYSGVFLMVGQGKNVKSLAYVENVSAFLDYSLRMKGGCHIFNYVDKPDLDMNQLVNHIRGTLKGKSGVGPRLPYWLALGLGSILDLAAKISGKTFPLSEIRVRKFCADTHFSSSIHALEDFEAPFQLVAALDQTLQREFINPDRSMGKFYTE</sequence>
<name>A0AAN0MBT1_9RHOB</name>
<dbReference type="EMBL" id="CP151762">
    <property type="protein sequence ID" value="WZU65156.1"/>
    <property type="molecule type" value="Genomic_DNA"/>
</dbReference>
<reference evidence="2 3" key="1">
    <citation type="submission" date="2024-04" db="EMBL/GenBank/DDBJ databases">
        <title>Phylogenomic analyses of a clade within the roseobacter group suggest taxonomic reassignments of species of the genera Aestuariivita, Citreicella, Loktanella, Nautella, Pelagibaca, Ruegeria, Thalassobius, Thiobacimonas and Tropicibacter, and the proposal o.</title>
        <authorList>
            <person name="Jeon C.O."/>
        </authorList>
    </citation>
    <scope>NUCLEOTIDE SEQUENCE [LARGE SCALE GENOMIC DNA]</scope>
    <source>
        <strain evidence="2 3">G8-12</strain>
    </source>
</reference>
<dbReference type="KEGG" id="yag:AABB28_07810"/>
<dbReference type="InterPro" id="IPR050177">
    <property type="entry name" value="Lipid_A_modif_metabolic_enz"/>
</dbReference>
<protein>
    <submittedName>
        <fullName evidence="2">NAD-dependent epimerase/dehydratase family protein</fullName>
    </submittedName>
</protein>
<evidence type="ECO:0000313" key="3">
    <source>
        <dbReference type="Proteomes" id="UP001451782"/>
    </source>
</evidence>
<dbReference type="Proteomes" id="UP001451782">
    <property type="component" value="Chromosome"/>
</dbReference>
<dbReference type="PANTHER" id="PTHR43245">
    <property type="entry name" value="BIFUNCTIONAL POLYMYXIN RESISTANCE PROTEIN ARNA"/>
    <property type="match status" value="1"/>
</dbReference>
<organism evidence="2 3">
    <name type="scientific">Yoonia algicola</name>
    <dbReference type="NCBI Taxonomy" id="3137368"/>
    <lineage>
        <taxon>Bacteria</taxon>
        <taxon>Pseudomonadati</taxon>
        <taxon>Pseudomonadota</taxon>
        <taxon>Alphaproteobacteria</taxon>
        <taxon>Rhodobacterales</taxon>
        <taxon>Paracoccaceae</taxon>
        <taxon>Yoonia</taxon>
    </lineage>
</organism>
<evidence type="ECO:0000313" key="2">
    <source>
        <dbReference type="EMBL" id="WZU65156.1"/>
    </source>
</evidence>
<dbReference type="PANTHER" id="PTHR43245:SF13">
    <property type="entry name" value="UDP-D-APIOSE_UDP-D-XYLOSE SYNTHASE 2"/>
    <property type="match status" value="1"/>
</dbReference>
<keyword evidence="3" id="KW-1185">Reference proteome</keyword>
<gene>
    <name evidence="2" type="ORF">AABB28_07810</name>
</gene>
<dbReference type="InterPro" id="IPR001509">
    <property type="entry name" value="Epimerase_deHydtase"/>
</dbReference>
<proteinExistence type="predicted"/>
<dbReference type="Pfam" id="PF01370">
    <property type="entry name" value="Epimerase"/>
    <property type="match status" value="1"/>
</dbReference>
<dbReference type="InterPro" id="IPR036291">
    <property type="entry name" value="NAD(P)-bd_dom_sf"/>
</dbReference>
<evidence type="ECO:0000259" key="1">
    <source>
        <dbReference type="Pfam" id="PF01370"/>
    </source>
</evidence>
<accession>A0AAN0MBT1</accession>
<dbReference type="Gene3D" id="3.40.50.720">
    <property type="entry name" value="NAD(P)-binding Rossmann-like Domain"/>
    <property type="match status" value="1"/>
</dbReference>
<feature type="domain" description="NAD-dependent epimerase/dehydratase" evidence="1">
    <location>
        <begin position="3"/>
        <end position="211"/>
    </location>
</feature>